<evidence type="ECO:0000256" key="2">
    <source>
        <dbReference type="SAM" id="MobiDB-lite"/>
    </source>
</evidence>
<dbReference type="Pfam" id="PF02668">
    <property type="entry name" value="TauD"/>
    <property type="match status" value="1"/>
</dbReference>
<dbReference type="Gramene" id="KVI05948">
    <property type="protein sequence ID" value="KVI05948"/>
    <property type="gene ID" value="Ccrd_015724"/>
</dbReference>
<feature type="compositionally biased region" description="Basic and acidic residues" evidence="2">
    <location>
        <begin position="612"/>
        <end position="622"/>
    </location>
</feature>
<evidence type="ECO:0000313" key="5">
    <source>
        <dbReference type="Proteomes" id="UP000243975"/>
    </source>
</evidence>
<dbReference type="InterPro" id="IPR042098">
    <property type="entry name" value="TauD-like_sf"/>
</dbReference>
<dbReference type="SUPFAM" id="SSF51197">
    <property type="entry name" value="Clavaminate synthase-like"/>
    <property type="match status" value="2"/>
</dbReference>
<gene>
    <name evidence="4" type="ORF">Ccrd_015724</name>
</gene>
<dbReference type="GO" id="GO:0016491">
    <property type="term" value="F:oxidoreductase activity"/>
    <property type="evidence" value="ECO:0007669"/>
    <property type="project" value="UniProtKB-KW"/>
</dbReference>
<comment type="caution">
    <text evidence="4">The sequence shown here is derived from an EMBL/GenBank/DDBJ whole genome shotgun (WGS) entry which is preliminary data.</text>
</comment>
<dbReference type="FunFam" id="3.60.130.10:FF:000006">
    <property type="entry name" value="Clavaminate synthase-like protein At3g21360"/>
    <property type="match status" value="1"/>
</dbReference>
<dbReference type="EMBL" id="LEKV01001857">
    <property type="protein sequence ID" value="KVI05948.1"/>
    <property type="molecule type" value="Genomic_DNA"/>
</dbReference>
<proteinExistence type="predicted"/>
<dbReference type="PANTHER" id="PTHR10696">
    <property type="entry name" value="GAMMA-BUTYROBETAINE HYDROXYLASE-RELATED"/>
    <property type="match status" value="1"/>
</dbReference>
<feature type="compositionally biased region" description="Basic residues" evidence="2">
    <location>
        <begin position="535"/>
        <end position="544"/>
    </location>
</feature>
<sequence>MDDQSAIAINGSFFQQIHLPHQKNLIDGVQFPTVLSPIPHSSAKTHLLHLTEAIKSHKQWLEDLLQKSGAILFRGFPVDSPSDFNDVIEATGFPDMEYIGGAALRTQVSGRVFTANESPPDQHIAFHHEMAYAADFPFKVLLFCEVEPEEGGETPIVLSHIVYEKMKRIHPAFVARLEEHGLLYTRLLNRDDDLTSPSGRGWQSTFSTHDKTIAEQRAAKMGMKLEWIDDDGLDSVKMIIGPLSAFRVDKARQSKTWFNSLVVGHGHGSQDNSTVVQPDPVTFGDGKPIPVDMVYDCIKILEEECVAIPWKKGDVLLIDNLAVLHSRRPCVNSQARSRRVLASLCKKASSNNSHLPQQKNLINGVQFPTVLPPNHHYDHLLRLTEASNLINNGWSLEDLLQKKRSDSLPRLNLLRTSMTSLKLQAADFPSKLLLFCEVEPEEGGETPIVLSHIVYERHPAFVERLEEHSGLLAETTIRYGRPAAAGTRPSTQSSRRLPRVHVAFHLRLHRLHLRPPAPSPSPATCTVSISVSNHRTQKSNHRTLHPSLVGHWNSRSKLATERDGRGERPERRLRQATERDGRGGRPERRRRRGRPERRRRRGRPERRRRRGRPEQRQRREGEMVGDEGGDETGILSYSNHYF</sequence>
<dbReference type="STRING" id="59895.A0A103YBB0"/>
<evidence type="ECO:0000259" key="3">
    <source>
        <dbReference type="Pfam" id="PF02668"/>
    </source>
</evidence>
<name>A0A103YBB0_CYNCS</name>
<protein>
    <recommendedName>
        <fullName evidence="3">TauD/TfdA-like domain-containing protein</fullName>
    </recommendedName>
</protein>
<evidence type="ECO:0000256" key="1">
    <source>
        <dbReference type="ARBA" id="ARBA00023002"/>
    </source>
</evidence>
<dbReference type="PANTHER" id="PTHR10696:SF45">
    <property type="entry name" value="TAUD_TFDA-LIKE DOMAIN-CONTAINING PROTEIN-RELATED"/>
    <property type="match status" value="1"/>
</dbReference>
<dbReference type="Gene3D" id="3.60.130.10">
    <property type="entry name" value="Clavaminate synthase-like"/>
    <property type="match status" value="2"/>
</dbReference>
<evidence type="ECO:0000313" key="4">
    <source>
        <dbReference type="EMBL" id="KVI05948.1"/>
    </source>
</evidence>
<dbReference type="AlphaFoldDB" id="A0A103YBB0"/>
<feature type="region of interest" description="Disordered" evidence="2">
    <location>
        <begin position="533"/>
        <end position="642"/>
    </location>
</feature>
<dbReference type="InterPro" id="IPR003819">
    <property type="entry name" value="TauD/TfdA-like"/>
</dbReference>
<dbReference type="Proteomes" id="UP000243975">
    <property type="component" value="Unassembled WGS sequence"/>
</dbReference>
<feature type="compositionally biased region" description="Basic residues" evidence="2">
    <location>
        <begin position="587"/>
        <end position="611"/>
    </location>
</feature>
<accession>A0A103YBB0</accession>
<feature type="compositionally biased region" description="Basic and acidic residues" evidence="2">
    <location>
        <begin position="558"/>
        <end position="586"/>
    </location>
</feature>
<reference evidence="4 5" key="1">
    <citation type="journal article" date="2016" name="Sci. Rep.">
        <title>The genome sequence of the outbreeding globe artichoke constructed de novo incorporating a phase-aware low-pass sequencing strategy of F1 progeny.</title>
        <authorList>
            <person name="Scaglione D."/>
            <person name="Reyes-Chin-Wo S."/>
            <person name="Acquadro A."/>
            <person name="Froenicke L."/>
            <person name="Portis E."/>
            <person name="Beitel C."/>
            <person name="Tirone M."/>
            <person name="Mauro R."/>
            <person name="Lo Monaco A."/>
            <person name="Mauromicale G."/>
            <person name="Faccioli P."/>
            <person name="Cattivelli L."/>
            <person name="Rieseberg L."/>
            <person name="Michelmore R."/>
            <person name="Lanteri S."/>
        </authorList>
    </citation>
    <scope>NUCLEOTIDE SEQUENCE [LARGE SCALE GENOMIC DNA]</scope>
    <source>
        <strain evidence="4">2C</strain>
    </source>
</reference>
<keyword evidence="5" id="KW-1185">Reference proteome</keyword>
<feature type="domain" description="TauD/TfdA-like" evidence="3">
    <location>
        <begin position="51"/>
        <end position="334"/>
    </location>
</feature>
<dbReference type="InterPro" id="IPR050411">
    <property type="entry name" value="AlphaKG_dependent_hydroxylases"/>
</dbReference>
<keyword evidence="1" id="KW-0560">Oxidoreductase</keyword>
<organism evidence="4 5">
    <name type="scientific">Cynara cardunculus var. scolymus</name>
    <name type="common">Globe artichoke</name>
    <name type="synonym">Cynara scolymus</name>
    <dbReference type="NCBI Taxonomy" id="59895"/>
    <lineage>
        <taxon>Eukaryota</taxon>
        <taxon>Viridiplantae</taxon>
        <taxon>Streptophyta</taxon>
        <taxon>Embryophyta</taxon>
        <taxon>Tracheophyta</taxon>
        <taxon>Spermatophyta</taxon>
        <taxon>Magnoliopsida</taxon>
        <taxon>eudicotyledons</taxon>
        <taxon>Gunneridae</taxon>
        <taxon>Pentapetalae</taxon>
        <taxon>asterids</taxon>
        <taxon>campanulids</taxon>
        <taxon>Asterales</taxon>
        <taxon>Asteraceae</taxon>
        <taxon>Carduoideae</taxon>
        <taxon>Cardueae</taxon>
        <taxon>Carduinae</taxon>
        <taxon>Cynara</taxon>
    </lineage>
</organism>